<sequence>MPRKIRKSKRKQTVSDAWVIWACDGEIPPEPDPSRDGWLEFEYFLTDDERRLCWQTEGERAIMAWLKTNPAGTRPTNWWKYALPYAGERRYGADLASPFLEDETQAEYLKRHGLLLKGERPSNKHTLASDGIR</sequence>
<gene>
    <name evidence="1" type="ORF">OOJ09_25940</name>
</gene>
<dbReference type="Proteomes" id="UP001152178">
    <property type="component" value="Unassembled WGS sequence"/>
</dbReference>
<name>A0ABT4R1C8_9HYPH</name>
<protein>
    <submittedName>
        <fullName evidence="1">Uncharacterized protein</fullName>
    </submittedName>
</protein>
<organism evidence="1 2">
    <name type="scientific">Mesorhizobium qingshengii</name>
    <dbReference type="NCBI Taxonomy" id="1165689"/>
    <lineage>
        <taxon>Bacteria</taxon>
        <taxon>Pseudomonadati</taxon>
        <taxon>Pseudomonadota</taxon>
        <taxon>Alphaproteobacteria</taxon>
        <taxon>Hyphomicrobiales</taxon>
        <taxon>Phyllobacteriaceae</taxon>
        <taxon>Mesorhizobium</taxon>
    </lineage>
</organism>
<comment type="caution">
    <text evidence="1">The sequence shown here is derived from an EMBL/GenBank/DDBJ whole genome shotgun (WGS) entry which is preliminary data.</text>
</comment>
<dbReference type="RefSeq" id="WP_269907914.1">
    <property type="nucleotide sequence ID" value="NZ_JAPFQA010000016.1"/>
</dbReference>
<dbReference type="EMBL" id="JAPFQA010000016">
    <property type="protein sequence ID" value="MCZ8547642.1"/>
    <property type="molecule type" value="Genomic_DNA"/>
</dbReference>
<proteinExistence type="predicted"/>
<evidence type="ECO:0000313" key="2">
    <source>
        <dbReference type="Proteomes" id="UP001152178"/>
    </source>
</evidence>
<reference evidence="1" key="1">
    <citation type="submission" date="2022-11" db="EMBL/GenBank/DDBJ databases">
        <authorList>
            <person name="Coimbra C."/>
        </authorList>
    </citation>
    <scope>NUCLEOTIDE SEQUENCE</scope>
    <source>
        <strain evidence="1">Jales19</strain>
    </source>
</reference>
<accession>A0ABT4R1C8</accession>
<keyword evidence="2" id="KW-1185">Reference proteome</keyword>
<evidence type="ECO:0000313" key="1">
    <source>
        <dbReference type="EMBL" id="MCZ8547642.1"/>
    </source>
</evidence>